<feature type="region of interest" description="Disordered" evidence="1">
    <location>
        <begin position="104"/>
        <end position="181"/>
    </location>
</feature>
<protein>
    <submittedName>
        <fullName evidence="2">Uncharacterized protein</fullName>
    </submittedName>
</protein>
<dbReference type="OrthoDB" id="2976199at2759"/>
<reference evidence="2 3" key="1">
    <citation type="submission" date="2015-04" db="EMBL/GenBank/DDBJ databases">
        <title>Complete genome sequence of Schizopora paradoxa KUC8140, a cosmopolitan wood degrader in East Asia.</title>
        <authorList>
            <consortium name="DOE Joint Genome Institute"/>
            <person name="Min B."/>
            <person name="Park H."/>
            <person name="Jang Y."/>
            <person name="Kim J.-J."/>
            <person name="Kim K.H."/>
            <person name="Pangilinan J."/>
            <person name="Lipzen A."/>
            <person name="Riley R."/>
            <person name="Grigoriev I.V."/>
            <person name="Spatafora J.W."/>
            <person name="Choi I.-G."/>
        </authorList>
    </citation>
    <scope>NUCLEOTIDE SEQUENCE [LARGE SCALE GENOMIC DNA]</scope>
    <source>
        <strain evidence="2 3">KUC8140</strain>
    </source>
</reference>
<accession>A0A0H2RNS6</accession>
<name>A0A0H2RNS6_9AGAM</name>
<dbReference type="InParanoid" id="A0A0H2RNS6"/>
<evidence type="ECO:0000313" key="2">
    <source>
        <dbReference type="EMBL" id="KLO13625.1"/>
    </source>
</evidence>
<feature type="region of interest" description="Disordered" evidence="1">
    <location>
        <begin position="34"/>
        <end position="88"/>
    </location>
</feature>
<dbReference type="AlphaFoldDB" id="A0A0H2RNS6"/>
<evidence type="ECO:0000313" key="3">
    <source>
        <dbReference type="Proteomes" id="UP000053477"/>
    </source>
</evidence>
<dbReference type="EMBL" id="KQ085956">
    <property type="protein sequence ID" value="KLO13625.1"/>
    <property type="molecule type" value="Genomic_DNA"/>
</dbReference>
<evidence type="ECO:0000256" key="1">
    <source>
        <dbReference type="SAM" id="MobiDB-lite"/>
    </source>
</evidence>
<keyword evidence="3" id="KW-1185">Reference proteome</keyword>
<feature type="compositionally biased region" description="Basic residues" evidence="1">
    <location>
        <begin position="116"/>
        <end position="130"/>
    </location>
</feature>
<feature type="compositionally biased region" description="Polar residues" evidence="1">
    <location>
        <begin position="138"/>
        <end position="148"/>
    </location>
</feature>
<organism evidence="2 3">
    <name type="scientific">Schizopora paradoxa</name>
    <dbReference type="NCBI Taxonomy" id="27342"/>
    <lineage>
        <taxon>Eukaryota</taxon>
        <taxon>Fungi</taxon>
        <taxon>Dikarya</taxon>
        <taxon>Basidiomycota</taxon>
        <taxon>Agaricomycotina</taxon>
        <taxon>Agaricomycetes</taxon>
        <taxon>Hymenochaetales</taxon>
        <taxon>Schizoporaceae</taxon>
        <taxon>Schizopora</taxon>
    </lineage>
</organism>
<proteinExistence type="predicted"/>
<feature type="region of interest" description="Disordered" evidence="1">
    <location>
        <begin position="206"/>
        <end position="231"/>
    </location>
</feature>
<dbReference type="Proteomes" id="UP000053477">
    <property type="component" value="Unassembled WGS sequence"/>
</dbReference>
<sequence length="266" mass="29505">MTEYDYSPEAYERYIAKQQSIARWVERQAQEAPRYANPFLPSEAGQPARTVDDRRRSVTRSFSTPVDARHNSPSPARHHHRSHSQHTNAKVHTMHLYSAQHSSTPTLVQDGSHGGSRSHSHSRSSSRAHARPPPSRSQNYTSNPAFSASQTQLHRSSSHRSHGSSTAHAVQYSSKPGQPVIWNQGKQTYVVIPTRGGRVEVRSPNSVYATSPTRGPASAHPAYPVPSKKPPLLKRLFHGGGSQESARRANVTVVSGDARRRRTSFF</sequence>
<gene>
    <name evidence="2" type="ORF">SCHPADRAFT_903954</name>
</gene>